<dbReference type="InterPro" id="IPR008780">
    <property type="entry name" value="Plasmodium_Vir"/>
</dbReference>
<dbReference type="AlphaFoldDB" id="A0A565A5U9"/>
<dbReference type="VEuPathDB" id="PlasmoDB:PVPAM_000015500"/>
<evidence type="ECO:0000313" key="2">
    <source>
        <dbReference type="EMBL" id="VVA00237.1"/>
    </source>
</evidence>
<protein>
    <submittedName>
        <fullName evidence="2">VIR protein</fullName>
    </submittedName>
</protein>
<name>A0A565A5U9_PLAVI</name>
<feature type="region of interest" description="Disordered" evidence="1">
    <location>
        <begin position="237"/>
        <end position="286"/>
    </location>
</feature>
<feature type="compositionally biased region" description="Polar residues" evidence="1">
    <location>
        <begin position="237"/>
        <end position="252"/>
    </location>
</feature>
<dbReference type="Proteomes" id="UP000220605">
    <property type="component" value="Unassembled WGS sequence"/>
</dbReference>
<dbReference type="VEuPathDB" id="PlasmoDB:PVX_103670"/>
<dbReference type="VEuPathDB" id="PlasmoDB:PVP01_0009500"/>
<dbReference type="Pfam" id="PF05795">
    <property type="entry name" value="Plasmodium_Vir"/>
    <property type="match status" value="1"/>
</dbReference>
<dbReference type="VEuPathDB" id="PlasmoDB:PVW1_020028300"/>
<accession>A0A565A5U9</accession>
<gene>
    <name evidence="2" type="ORF">PVP01_0009500</name>
</gene>
<feature type="compositionally biased region" description="Polar residues" evidence="1">
    <location>
        <begin position="262"/>
        <end position="278"/>
    </location>
</feature>
<sequence length="438" mass="50470">MAVLGSDDVYLTYDDYIRFKEKFKGNVPYSSGTIKLEQLLAEANIEAPKSSKLYEIFVELLKHINDDHFFYGAEKIDACRYIRFMLQKEVEDKLKKNYDSNFVEMFHNFLRKYGEKITHRKDRCISKIDPIEITRYNNMDALHRLYDKLRNYSGYATANMPSACGEFSLFITEYNDYILNNKSKSEFFNRILQNFYNGVEKTFSDFKLQCSEYPLHLISPKLHEPEPVKKIEYHSPTQAGQRELQSGGAKSQTESHEDLDRANTQLPQENTESASITEKTVRAETHTDDDIHRVTSYQHTTHNHITEIDAVPEIPPQYEPPLRGFVYLRPQSQPQHQEYIESQEPSNEPARDSSTIIGFITNVIKDVDPVPVVGVSGGMGALFLLFRYTPFGTFFRGGRGRVHRIPRSFNGQFLGGFPGYEDYDVGHIGYGPMNPLAE</sequence>
<dbReference type="OrthoDB" id="10321375at2759"/>
<evidence type="ECO:0000256" key="1">
    <source>
        <dbReference type="SAM" id="MobiDB-lite"/>
    </source>
</evidence>
<dbReference type="EMBL" id="FLZR02000054">
    <property type="protein sequence ID" value="VVA00237.1"/>
    <property type="molecule type" value="Genomic_DNA"/>
</dbReference>
<organism evidence="2">
    <name type="scientific">Plasmodium vivax</name>
    <name type="common">malaria parasite P. vivax</name>
    <dbReference type="NCBI Taxonomy" id="5855"/>
    <lineage>
        <taxon>Eukaryota</taxon>
        <taxon>Sar</taxon>
        <taxon>Alveolata</taxon>
        <taxon>Apicomplexa</taxon>
        <taxon>Aconoidasida</taxon>
        <taxon>Haemosporida</taxon>
        <taxon>Plasmodiidae</taxon>
        <taxon>Plasmodium</taxon>
        <taxon>Plasmodium (Plasmodium)</taxon>
    </lineage>
</organism>
<reference evidence="2" key="1">
    <citation type="submission" date="2016-07" db="EMBL/GenBank/DDBJ databases">
        <authorList>
            <consortium name="Pathogen Informatics"/>
        </authorList>
    </citation>
    <scope>NUCLEOTIDE SEQUENCE</scope>
</reference>
<proteinExistence type="predicted"/>